<dbReference type="GO" id="GO:0008236">
    <property type="term" value="F:serine-type peptidase activity"/>
    <property type="evidence" value="ECO:0007669"/>
    <property type="project" value="UniProtKB-KW"/>
</dbReference>
<evidence type="ECO:0000256" key="1">
    <source>
        <dbReference type="ARBA" id="ARBA00008683"/>
    </source>
</evidence>
<protein>
    <recommendedName>
        <fullName evidence="5">Peptidase S49 domain-containing protein</fullName>
    </recommendedName>
</protein>
<dbReference type="InterPro" id="IPR002142">
    <property type="entry name" value="Peptidase_S49"/>
</dbReference>
<proteinExistence type="inferred from homology"/>
<dbReference type="InterPro" id="IPR047272">
    <property type="entry name" value="S49_SppA_C"/>
</dbReference>
<keyword evidence="2" id="KW-0645">Protease</keyword>
<dbReference type="PANTHER" id="PTHR33209">
    <property type="entry name" value="PROTEASE 4"/>
    <property type="match status" value="1"/>
</dbReference>
<name>A0A9W7Y5V4_9FUNG</name>
<sequence length="605" mass="64501">SLVVRVGVSPGGNQNPISTGLGVAQTQELREALATFQAKKEAQHGPGGGKSYFFIDSFDDQMTYYLASAFSDIAVHPAGYLPLTGISSTQFYFKDLADRLGIDVHVEARKDYKSVVAPFSQSRMPEKHRENMMSLLESLNTTFIGDVARSRAADITSCAQASGSDSQPATAAEVVRKAMEEGPIAAPDAQRLGLVTAQDYLFDVGLVISRRKALSVGNYLRARKREAGKTAPKPQKSDDEGPVTVGVVYLAGGIERRSQLGAHRLSRALLEAAKDTDVGGIVLRIDSGGGDVIASDTIGATVDYVQTKFGKPVVASYGNVSASGAYYASASCKRIFASPGTITGSIGVAAMRPIFTRKLLGSIGTNVEELYTIDNRSGSLFLAPQGAELERHRKLVDAIYATFTERVAKGRGYSREGVEQVAQGRIFTGTQALSNGLVDEMGGFTRAIEAAAQMAYGSQVEILKKSVVYRLESLAKALDSELPPLVFNDEAASKQPVAAGASTPDKPIFKADITRNIRVKEFPEEKGVIRILINSFMDGDIDSALDCIPTAGIGALLHDAVSGGVSAAFENGLSSLLSRDPHRLLEQSARRQQGARAESSDTEFK</sequence>
<evidence type="ECO:0000313" key="7">
    <source>
        <dbReference type="Proteomes" id="UP001143981"/>
    </source>
</evidence>
<dbReference type="OrthoDB" id="45421at2759"/>
<dbReference type="CDD" id="cd07023">
    <property type="entry name" value="S49_Sppa_N_C"/>
    <property type="match status" value="1"/>
</dbReference>
<keyword evidence="4" id="KW-0720">Serine protease</keyword>
<dbReference type="Pfam" id="PF01343">
    <property type="entry name" value="Peptidase_S49"/>
    <property type="match status" value="2"/>
</dbReference>
<evidence type="ECO:0000259" key="5">
    <source>
        <dbReference type="Pfam" id="PF01343"/>
    </source>
</evidence>
<evidence type="ECO:0000256" key="2">
    <source>
        <dbReference type="ARBA" id="ARBA00022670"/>
    </source>
</evidence>
<dbReference type="PANTHER" id="PTHR33209:SF1">
    <property type="entry name" value="PEPTIDASE S49 DOMAIN-CONTAINING PROTEIN"/>
    <property type="match status" value="1"/>
</dbReference>
<feature type="domain" description="Peptidase S49" evidence="5">
    <location>
        <begin position="308"/>
        <end position="454"/>
    </location>
</feature>
<comment type="caution">
    <text evidence="6">The sequence shown here is derived from an EMBL/GenBank/DDBJ whole genome shotgun (WGS) entry which is preliminary data.</text>
</comment>
<keyword evidence="7" id="KW-1185">Reference proteome</keyword>
<comment type="similarity">
    <text evidence="1">Belongs to the peptidase S49 family.</text>
</comment>
<feature type="domain" description="Peptidase S49" evidence="5">
    <location>
        <begin position="62"/>
        <end position="173"/>
    </location>
</feature>
<dbReference type="SUPFAM" id="SSF52096">
    <property type="entry name" value="ClpP/crotonase"/>
    <property type="match status" value="2"/>
</dbReference>
<organism evidence="6 7">
    <name type="scientific">Coemansia biformis</name>
    <dbReference type="NCBI Taxonomy" id="1286918"/>
    <lineage>
        <taxon>Eukaryota</taxon>
        <taxon>Fungi</taxon>
        <taxon>Fungi incertae sedis</taxon>
        <taxon>Zoopagomycota</taxon>
        <taxon>Kickxellomycotina</taxon>
        <taxon>Kickxellomycetes</taxon>
        <taxon>Kickxellales</taxon>
        <taxon>Kickxellaceae</taxon>
        <taxon>Coemansia</taxon>
    </lineage>
</organism>
<evidence type="ECO:0000256" key="3">
    <source>
        <dbReference type="ARBA" id="ARBA00022801"/>
    </source>
</evidence>
<dbReference type="AlphaFoldDB" id="A0A9W7Y5V4"/>
<feature type="non-terminal residue" evidence="6">
    <location>
        <position position="1"/>
    </location>
</feature>
<dbReference type="Proteomes" id="UP001143981">
    <property type="component" value="Unassembled WGS sequence"/>
</dbReference>
<dbReference type="GO" id="GO:0006508">
    <property type="term" value="P:proteolysis"/>
    <property type="evidence" value="ECO:0007669"/>
    <property type="project" value="UniProtKB-KW"/>
</dbReference>
<accession>A0A9W7Y5V4</accession>
<dbReference type="Gene3D" id="3.90.226.10">
    <property type="entry name" value="2-enoyl-CoA Hydratase, Chain A, domain 1"/>
    <property type="match status" value="3"/>
</dbReference>
<reference evidence="6" key="1">
    <citation type="submission" date="2022-07" db="EMBL/GenBank/DDBJ databases">
        <title>Phylogenomic reconstructions and comparative analyses of Kickxellomycotina fungi.</title>
        <authorList>
            <person name="Reynolds N.K."/>
            <person name="Stajich J.E."/>
            <person name="Barry K."/>
            <person name="Grigoriev I.V."/>
            <person name="Crous P."/>
            <person name="Smith M.E."/>
        </authorList>
    </citation>
    <scope>NUCLEOTIDE SEQUENCE</scope>
    <source>
        <strain evidence="6">BCRC 34381</strain>
    </source>
</reference>
<dbReference type="EMBL" id="JANBOI010000743">
    <property type="protein sequence ID" value="KAJ1728770.1"/>
    <property type="molecule type" value="Genomic_DNA"/>
</dbReference>
<gene>
    <name evidence="6" type="ORF">LPJ61_003864</name>
</gene>
<keyword evidence="3" id="KW-0378">Hydrolase</keyword>
<evidence type="ECO:0000256" key="4">
    <source>
        <dbReference type="ARBA" id="ARBA00022825"/>
    </source>
</evidence>
<dbReference type="InterPro" id="IPR029045">
    <property type="entry name" value="ClpP/crotonase-like_dom_sf"/>
</dbReference>
<evidence type="ECO:0000313" key="6">
    <source>
        <dbReference type="EMBL" id="KAJ1728770.1"/>
    </source>
</evidence>